<dbReference type="PANTHER" id="PTHR10133">
    <property type="entry name" value="DNA POLYMERASE I"/>
    <property type="match status" value="1"/>
</dbReference>
<dbReference type="GO" id="GO:0003677">
    <property type="term" value="F:DNA binding"/>
    <property type="evidence" value="ECO:0007669"/>
    <property type="project" value="UniProtKB-KW"/>
</dbReference>
<dbReference type="GO" id="GO:0006302">
    <property type="term" value="P:double-strand break repair"/>
    <property type="evidence" value="ECO:0007669"/>
    <property type="project" value="TreeGrafter"/>
</dbReference>
<dbReference type="EC" id="2.7.7.7" evidence="3"/>
<dbReference type="Proteomes" id="UP000653002">
    <property type="component" value="Unassembled WGS sequence"/>
</dbReference>
<evidence type="ECO:0000259" key="11">
    <source>
        <dbReference type="SMART" id="SM00482"/>
    </source>
</evidence>
<evidence type="ECO:0000256" key="6">
    <source>
        <dbReference type="ARBA" id="ARBA00022695"/>
    </source>
</evidence>
<dbReference type="AlphaFoldDB" id="A0A8I0LCI3"/>
<accession>A0A8I0LCI3</accession>
<evidence type="ECO:0000256" key="8">
    <source>
        <dbReference type="ARBA" id="ARBA00022932"/>
    </source>
</evidence>
<dbReference type="InterPro" id="IPR001098">
    <property type="entry name" value="DNA-dir_DNA_pol_A_palm_dom"/>
</dbReference>
<evidence type="ECO:0000256" key="9">
    <source>
        <dbReference type="ARBA" id="ARBA00023125"/>
    </source>
</evidence>
<dbReference type="PRINTS" id="PR00868">
    <property type="entry name" value="DNAPOLI"/>
</dbReference>
<dbReference type="SUPFAM" id="SSF56672">
    <property type="entry name" value="DNA/RNA polymerases"/>
    <property type="match status" value="1"/>
</dbReference>
<dbReference type="EMBL" id="JAABFR010001812">
    <property type="protein sequence ID" value="MBD4338908.1"/>
    <property type="molecule type" value="Genomic_DNA"/>
</dbReference>
<dbReference type="Pfam" id="PF00476">
    <property type="entry name" value="DNA_pol_A"/>
    <property type="match status" value="1"/>
</dbReference>
<comment type="subunit">
    <text evidence="2">Single-chain monomer with multiple functions.</text>
</comment>
<dbReference type="SMART" id="SM00482">
    <property type="entry name" value="POLAc"/>
    <property type="match status" value="1"/>
</dbReference>
<comment type="similarity">
    <text evidence="1">Belongs to the DNA polymerase type-A family.</text>
</comment>
<dbReference type="InterPro" id="IPR019760">
    <property type="entry name" value="DNA-dir_DNA_pol_A_CS"/>
</dbReference>
<feature type="non-terminal residue" evidence="12">
    <location>
        <position position="93"/>
    </location>
</feature>
<dbReference type="PROSITE" id="PS00447">
    <property type="entry name" value="DNA_POLYMERASE_A"/>
    <property type="match status" value="1"/>
</dbReference>
<dbReference type="GO" id="GO:0003887">
    <property type="term" value="F:DNA-directed DNA polymerase activity"/>
    <property type="evidence" value="ECO:0007669"/>
    <property type="project" value="UniProtKB-KW"/>
</dbReference>
<evidence type="ECO:0000256" key="10">
    <source>
        <dbReference type="ARBA" id="ARBA00049244"/>
    </source>
</evidence>
<name>A0A8I0LCI3_XANCI</name>
<gene>
    <name evidence="12" type="ORF">GUH15_23215</name>
</gene>
<dbReference type="InterPro" id="IPR043502">
    <property type="entry name" value="DNA/RNA_pol_sf"/>
</dbReference>
<protein>
    <recommendedName>
        <fullName evidence="4">DNA polymerase I</fullName>
        <ecNumber evidence="3">2.7.7.7</ecNumber>
    </recommendedName>
</protein>
<sequence length="93" mass="10122">ADPGCLFMSADYSQIELRLMADMSGDPDMVHAFNAGEDIHRSTAAKVYQVPIGDVTDSMRRNAKTANFGIIYGISAFGLSERLGIPRAEAKRL</sequence>
<dbReference type="PANTHER" id="PTHR10133:SF27">
    <property type="entry name" value="DNA POLYMERASE NU"/>
    <property type="match status" value="1"/>
</dbReference>
<dbReference type="Gene3D" id="1.10.150.20">
    <property type="entry name" value="5' to 3' exonuclease, C-terminal subdomain"/>
    <property type="match status" value="1"/>
</dbReference>
<keyword evidence="8" id="KW-0239">DNA-directed DNA polymerase</keyword>
<proteinExistence type="inferred from homology"/>
<keyword evidence="6" id="KW-0548">Nucleotidyltransferase</keyword>
<evidence type="ECO:0000313" key="13">
    <source>
        <dbReference type="Proteomes" id="UP000653002"/>
    </source>
</evidence>
<evidence type="ECO:0000313" key="12">
    <source>
        <dbReference type="EMBL" id="MBD4338908.1"/>
    </source>
</evidence>
<evidence type="ECO:0000256" key="2">
    <source>
        <dbReference type="ARBA" id="ARBA00011541"/>
    </source>
</evidence>
<feature type="non-terminal residue" evidence="12">
    <location>
        <position position="1"/>
    </location>
</feature>
<keyword evidence="5" id="KW-0808">Transferase</keyword>
<dbReference type="GO" id="GO:0006261">
    <property type="term" value="P:DNA-templated DNA replication"/>
    <property type="evidence" value="ECO:0007669"/>
    <property type="project" value="InterPro"/>
</dbReference>
<evidence type="ECO:0000256" key="4">
    <source>
        <dbReference type="ARBA" id="ARBA00020311"/>
    </source>
</evidence>
<comment type="caution">
    <text evidence="12">The sequence shown here is derived from an EMBL/GenBank/DDBJ whole genome shotgun (WGS) entry which is preliminary data.</text>
</comment>
<feature type="domain" description="DNA-directed DNA polymerase family A palm" evidence="11">
    <location>
        <begin position="1"/>
        <end position="93"/>
    </location>
</feature>
<dbReference type="InterPro" id="IPR002298">
    <property type="entry name" value="DNA_polymerase_A"/>
</dbReference>
<keyword evidence="9" id="KW-0238">DNA-binding</keyword>
<evidence type="ECO:0000256" key="3">
    <source>
        <dbReference type="ARBA" id="ARBA00012417"/>
    </source>
</evidence>
<comment type="catalytic activity">
    <reaction evidence="10">
        <text>DNA(n) + a 2'-deoxyribonucleoside 5'-triphosphate = DNA(n+1) + diphosphate</text>
        <dbReference type="Rhea" id="RHEA:22508"/>
        <dbReference type="Rhea" id="RHEA-COMP:17339"/>
        <dbReference type="Rhea" id="RHEA-COMP:17340"/>
        <dbReference type="ChEBI" id="CHEBI:33019"/>
        <dbReference type="ChEBI" id="CHEBI:61560"/>
        <dbReference type="ChEBI" id="CHEBI:173112"/>
        <dbReference type="EC" id="2.7.7.7"/>
    </reaction>
</comment>
<dbReference type="Gene3D" id="3.30.70.370">
    <property type="match status" value="1"/>
</dbReference>
<reference evidence="12" key="1">
    <citation type="submission" date="2020-01" db="EMBL/GenBank/DDBJ databases">
        <authorList>
            <person name="Richard D."/>
        </authorList>
    </citation>
    <scope>NUCLEOTIDE SEQUENCE</scope>
    <source>
        <strain evidence="12">JP541</strain>
    </source>
</reference>
<evidence type="ECO:0000256" key="7">
    <source>
        <dbReference type="ARBA" id="ARBA00022705"/>
    </source>
</evidence>
<keyword evidence="7" id="KW-0235">DNA replication</keyword>
<evidence type="ECO:0000256" key="5">
    <source>
        <dbReference type="ARBA" id="ARBA00022679"/>
    </source>
</evidence>
<organism evidence="12 13">
    <name type="scientific">Xanthomonas citri pv. citri</name>
    <dbReference type="NCBI Taxonomy" id="611301"/>
    <lineage>
        <taxon>Bacteria</taxon>
        <taxon>Pseudomonadati</taxon>
        <taxon>Pseudomonadota</taxon>
        <taxon>Gammaproteobacteria</taxon>
        <taxon>Lysobacterales</taxon>
        <taxon>Lysobacteraceae</taxon>
        <taxon>Xanthomonas</taxon>
    </lineage>
</organism>
<evidence type="ECO:0000256" key="1">
    <source>
        <dbReference type="ARBA" id="ARBA00007705"/>
    </source>
</evidence>